<sequence>AESWQLLYQVMDNFVFEDVKIGSSIGNFLDKLLILYLILKIT</sequence>
<accession>X1L7U0</accession>
<name>X1L7U0_9ZZZZ</name>
<evidence type="ECO:0000313" key="1">
    <source>
        <dbReference type="EMBL" id="GAI01946.1"/>
    </source>
</evidence>
<comment type="caution">
    <text evidence="1">The sequence shown here is derived from an EMBL/GenBank/DDBJ whole genome shotgun (WGS) entry which is preliminary data.</text>
</comment>
<gene>
    <name evidence="1" type="ORF">S06H3_05404</name>
</gene>
<protein>
    <submittedName>
        <fullName evidence="1">Uncharacterized protein</fullName>
    </submittedName>
</protein>
<feature type="non-terminal residue" evidence="1">
    <location>
        <position position="1"/>
    </location>
</feature>
<dbReference type="AlphaFoldDB" id="X1L7U0"/>
<reference evidence="1" key="1">
    <citation type="journal article" date="2014" name="Front. Microbiol.">
        <title>High frequency of phylogenetically diverse reductive dehalogenase-homologous genes in deep subseafloor sedimentary metagenomes.</title>
        <authorList>
            <person name="Kawai M."/>
            <person name="Futagami T."/>
            <person name="Toyoda A."/>
            <person name="Takaki Y."/>
            <person name="Nishi S."/>
            <person name="Hori S."/>
            <person name="Arai W."/>
            <person name="Tsubouchi T."/>
            <person name="Morono Y."/>
            <person name="Uchiyama I."/>
            <person name="Ito T."/>
            <person name="Fujiyama A."/>
            <person name="Inagaki F."/>
            <person name="Takami H."/>
        </authorList>
    </citation>
    <scope>NUCLEOTIDE SEQUENCE</scope>
    <source>
        <strain evidence="1">Expedition CK06-06</strain>
    </source>
</reference>
<dbReference type="EMBL" id="BARV01002000">
    <property type="protein sequence ID" value="GAI01946.1"/>
    <property type="molecule type" value="Genomic_DNA"/>
</dbReference>
<proteinExistence type="predicted"/>
<organism evidence="1">
    <name type="scientific">marine sediment metagenome</name>
    <dbReference type="NCBI Taxonomy" id="412755"/>
    <lineage>
        <taxon>unclassified sequences</taxon>
        <taxon>metagenomes</taxon>
        <taxon>ecological metagenomes</taxon>
    </lineage>
</organism>